<dbReference type="OrthoDB" id="9971712at2"/>
<dbReference type="RefSeq" id="WP_002178185.1">
    <property type="nucleotide sequence ID" value="NZ_AKWD02000033.1"/>
</dbReference>
<protein>
    <submittedName>
        <fullName evidence="1">Uncharacterized protein</fullName>
    </submittedName>
</protein>
<name>M6VWF9_9LEPT</name>
<reference evidence="1 2" key="1">
    <citation type="submission" date="2013-01" db="EMBL/GenBank/DDBJ databases">
        <authorList>
            <person name="Harkins D.M."/>
            <person name="Durkin A.S."/>
            <person name="Brinkac L.M."/>
            <person name="Haft D.H."/>
            <person name="Selengut J.D."/>
            <person name="Sanka R."/>
            <person name="DePew J."/>
            <person name="Purushe J."/>
            <person name="Matthias M.A."/>
            <person name="Vinetz J.M."/>
            <person name="Sutton G.G."/>
            <person name="Nierman W.C."/>
            <person name="Fouts D.E."/>
        </authorList>
    </citation>
    <scope>NUCLEOTIDE SEQUENCE [LARGE SCALE GENOMIC DNA]</scope>
    <source>
        <strain evidence="1 2">HAI1536</strain>
    </source>
</reference>
<accession>M6VWF9</accession>
<organism evidence="1 2">
    <name type="scientific">Leptospira noguchii</name>
    <dbReference type="NCBI Taxonomy" id="28182"/>
    <lineage>
        <taxon>Bacteria</taxon>
        <taxon>Pseudomonadati</taxon>
        <taxon>Spirochaetota</taxon>
        <taxon>Spirochaetia</taxon>
        <taxon>Leptospirales</taxon>
        <taxon>Leptospiraceae</taxon>
        <taxon>Leptospira</taxon>
    </lineage>
</organism>
<evidence type="ECO:0000313" key="1">
    <source>
        <dbReference type="EMBL" id="EMO53888.1"/>
    </source>
</evidence>
<sequence length="150" mass="17318">MSTQTIDKLTPEEFRRKIAGFTDQMKRINETDKQNLKEEAVRLCSIFASLFGDELDRMTLWERINNALVTAIAKSGSDLDAFVNCALDFIKSDPARVAASDALSSFLDMIASRNDVWRKEFLSYISKHHFILIVHARKRWNEYKEGKIEL</sequence>
<dbReference type="AlphaFoldDB" id="M6VWF9"/>
<dbReference type="EMBL" id="AKWD02000033">
    <property type="protein sequence ID" value="EMO53888.1"/>
    <property type="molecule type" value="Genomic_DNA"/>
</dbReference>
<comment type="caution">
    <text evidence="1">The sequence shown here is derived from an EMBL/GenBank/DDBJ whole genome shotgun (WGS) entry which is preliminary data.</text>
</comment>
<evidence type="ECO:0000313" key="2">
    <source>
        <dbReference type="Proteomes" id="UP000012112"/>
    </source>
</evidence>
<gene>
    <name evidence="1" type="ORF">LEP1GSC172_3311</name>
</gene>
<proteinExistence type="predicted"/>
<dbReference type="Proteomes" id="UP000012112">
    <property type="component" value="Unassembled WGS sequence"/>
</dbReference>